<name>A0ACC2UWX3_9TREE</name>
<organism evidence="1 2">
    <name type="scientific">Naganishia friedmannii</name>
    <dbReference type="NCBI Taxonomy" id="89922"/>
    <lineage>
        <taxon>Eukaryota</taxon>
        <taxon>Fungi</taxon>
        <taxon>Dikarya</taxon>
        <taxon>Basidiomycota</taxon>
        <taxon>Agaricomycotina</taxon>
        <taxon>Tremellomycetes</taxon>
        <taxon>Filobasidiales</taxon>
        <taxon>Filobasidiaceae</taxon>
        <taxon>Naganishia</taxon>
    </lineage>
</organism>
<protein>
    <submittedName>
        <fullName evidence="1">Uncharacterized protein</fullName>
    </submittedName>
</protein>
<comment type="caution">
    <text evidence="1">The sequence shown here is derived from an EMBL/GenBank/DDBJ whole genome shotgun (WGS) entry which is preliminary data.</text>
</comment>
<proteinExistence type="predicted"/>
<dbReference type="Proteomes" id="UP001227268">
    <property type="component" value="Unassembled WGS sequence"/>
</dbReference>
<gene>
    <name evidence="1" type="ORF">QFC21_007292</name>
</gene>
<accession>A0ACC2UWX3</accession>
<evidence type="ECO:0000313" key="2">
    <source>
        <dbReference type="Proteomes" id="UP001227268"/>
    </source>
</evidence>
<dbReference type="EMBL" id="JASBWT010000059">
    <property type="protein sequence ID" value="KAJ9091229.1"/>
    <property type="molecule type" value="Genomic_DNA"/>
</dbReference>
<reference evidence="1" key="1">
    <citation type="submission" date="2023-04" db="EMBL/GenBank/DDBJ databases">
        <title>Draft Genome sequencing of Naganishia species isolated from polar environments using Oxford Nanopore Technology.</title>
        <authorList>
            <person name="Leo P."/>
            <person name="Venkateswaran K."/>
        </authorList>
    </citation>
    <scope>NUCLEOTIDE SEQUENCE</scope>
    <source>
        <strain evidence="1">MNA-CCFEE 5423</strain>
    </source>
</reference>
<evidence type="ECO:0000313" key="1">
    <source>
        <dbReference type="EMBL" id="KAJ9091229.1"/>
    </source>
</evidence>
<sequence>MPSFAKKSNSESKVEQVRMADTFESGSAGEVLESFKQEARSRAKAILQNELPEYIRHIADLLKQAQDDEASPLWKGHLKSGTFDKENIHLKAPIRLAEDGPATSATNGGHGQEVSKTCTFKGEGTRNGSTRLKESDIPMGRCWQHSTPPNDVCDRLMDLLQVEGEKGLALALVLQRWLRLEVPTIEDGGNFGVGVQSQAMAHIKQFWSSTNNIRRYGEDSYYPNRAKLETSWCEYPNIENFAAAIATMDRSFFAGARIELETLISQSLYMLNVIRNNWVKVHDPKNKGDKEQANVLY</sequence>
<keyword evidence="2" id="KW-1185">Reference proteome</keyword>